<reference evidence="2 3" key="1">
    <citation type="submission" date="2019-02" db="EMBL/GenBank/DDBJ databases">
        <title>Genomic Encyclopedia of Archaeal and Bacterial Type Strains, Phase II (KMG-II): from individual species to whole genera.</title>
        <authorList>
            <person name="Goeker M."/>
        </authorList>
    </citation>
    <scope>NUCLEOTIDE SEQUENCE [LARGE SCALE GENOMIC DNA]</scope>
    <source>
        <strain evidence="2 3">DSM 18328</strain>
    </source>
</reference>
<dbReference type="AlphaFoldDB" id="A0A482YHM5"/>
<keyword evidence="1" id="KW-0472">Membrane</keyword>
<accession>A0A482YHM5</accession>
<organism evidence="2 3">
    <name type="scientific">Natrinema hispanicum</name>
    <dbReference type="NCBI Taxonomy" id="392421"/>
    <lineage>
        <taxon>Archaea</taxon>
        <taxon>Methanobacteriati</taxon>
        <taxon>Methanobacteriota</taxon>
        <taxon>Stenosarchaea group</taxon>
        <taxon>Halobacteria</taxon>
        <taxon>Halobacteriales</taxon>
        <taxon>Natrialbaceae</taxon>
        <taxon>Natrinema</taxon>
    </lineage>
</organism>
<keyword evidence="1" id="KW-0812">Transmembrane</keyword>
<keyword evidence="1" id="KW-1133">Transmembrane helix</keyword>
<proteinExistence type="predicted"/>
<sequence length="51" mass="5528">MSDVSFVRNKRDIYGAIITVHTVMSAMYCQALLSVSVTAAHAARTVRGDTL</sequence>
<feature type="transmembrane region" description="Helical" evidence="1">
    <location>
        <begin position="12"/>
        <end position="33"/>
    </location>
</feature>
<name>A0A482YHM5_9EURY</name>
<comment type="caution">
    <text evidence="2">The sequence shown here is derived from an EMBL/GenBank/DDBJ whole genome shotgun (WGS) entry which is preliminary data.</text>
</comment>
<gene>
    <name evidence="2" type="ORF">BDK88_1296</name>
</gene>
<dbReference type="EMBL" id="SHMP01000003">
    <property type="protein sequence ID" value="RZV12391.1"/>
    <property type="molecule type" value="Genomic_DNA"/>
</dbReference>
<evidence type="ECO:0000256" key="1">
    <source>
        <dbReference type="SAM" id="Phobius"/>
    </source>
</evidence>
<protein>
    <submittedName>
        <fullName evidence="2">Uncharacterized protein</fullName>
    </submittedName>
</protein>
<dbReference type="Proteomes" id="UP000291097">
    <property type="component" value="Unassembled WGS sequence"/>
</dbReference>
<evidence type="ECO:0000313" key="2">
    <source>
        <dbReference type="EMBL" id="RZV12391.1"/>
    </source>
</evidence>
<evidence type="ECO:0000313" key="3">
    <source>
        <dbReference type="Proteomes" id="UP000291097"/>
    </source>
</evidence>